<keyword evidence="6" id="KW-0812">Transmembrane</keyword>
<reference evidence="8" key="1">
    <citation type="journal article" date="2019" name="Gigascience">
        <title>De novo genome assembly of the endangered Acer yangbiense, a plant species with extremely small populations endemic to Yunnan Province, China.</title>
        <authorList>
            <person name="Yang J."/>
            <person name="Wariss H.M."/>
            <person name="Tao L."/>
            <person name="Zhang R."/>
            <person name="Yun Q."/>
            <person name="Hollingsworth P."/>
            <person name="Dao Z."/>
            <person name="Luo G."/>
            <person name="Guo H."/>
            <person name="Ma Y."/>
            <person name="Sun W."/>
        </authorList>
    </citation>
    <scope>NUCLEOTIDE SEQUENCE [LARGE SCALE GENOMIC DNA]</scope>
    <source>
        <strain evidence="8">cv. br00</strain>
    </source>
</reference>
<dbReference type="AlphaFoldDB" id="A0A5N5JAV0"/>
<keyword evidence="8" id="KW-1185">Reference proteome</keyword>
<evidence type="ECO:0000256" key="4">
    <source>
        <dbReference type="ARBA" id="ARBA00023004"/>
    </source>
</evidence>
<organism evidence="7 8">
    <name type="scientific">Salix brachista</name>
    <dbReference type="NCBI Taxonomy" id="2182728"/>
    <lineage>
        <taxon>Eukaryota</taxon>
        <taxon>Viridiplantae</taxon>
        <taxon>Streptophyta</taxon>
        <taxon>Embryophyta</taxon>
        <taxon>Tracheophyta</taxon>
        <taxon>Spermatophyta</taxon>
        <taxon>Magnoliopsida</taxon>
        <taxon>eudicotyledons</taxon>
        <taxon>Gunneridae</taxon>
        <taxon>Pentapetalae</taxon>
        <taxon>rosids</taxon>
        <taxon>fabids</taxon>
        <taxon>Malpighiales</taxon>
        <taxon>Salicaceae</taxon>
        <taxon>Saliceae</taxon>
        <taxon>Salix</taxon>
    </lineage>
</organism>
<keyword evidence="5" id="KW-0503">Monooxygenase</keyword>
<dbReference type="Proteomes" id="UP000326939">
    <property type="component" value="Chromosome 19"/>
</dbReference>
<evidence type="ECO:0008006" key="9">
    <source>
        <dbReference type="Google" id="ProtNLM"/>
    </source>
</evidence>
<accession>A0A5N5JAV0</accession>
<dbReference type="SUPFAM" id="SSF48264">
    <property type="entry name" value="Cytochrome P450"/>
    <property type="match status" value="2"/>
</dbReference>
<dbReference type="GO" id="GO:0016705">
    <property type="term" value="F:oxidoreductase activity, acting on paired donors, with incorporation or reduction of molecular oxygen"/>
    <property type="evidence" value="ECO:0007669"/>
    <property type="project" value="InterPro"/>
</dbReference>
<dbReference type="PRINTS" id="PR00385">
    <property type="entry name" value="P450"/>
</dbReference>
<keyword evidence="3" id="KW-0560">Oxidoreductase</keyword>
<comment type="caution">
    <text evidence="7">The sequence shown here is derived from an EMBL/GenBank/DDBJ whole genome shotgun (WGS) entry which is preliminary data.</text>
</comment>
<dbReference type="GO" id="GO:0005506">
    <property type="term" value="F:iron ion binding"/>
    <property type="evidence" value="ECO:0007669"/>
    <property type="project" value="InterPro"/>
</dbReference>
<name>A0A5N5JAV0_9ROSI</name>
<evidence type="ECO:0000256" key="1">
    <source>
        <dbReference type="ARBA" id="ARBA00022617"/>
    </source>
</evidence>
<dbReference type="EMBL" id="VDCV01000019">
    <property type="protein sequence ID" value="KAB5512187.1"/>
    <property type="molecule type" value="Genomic_DNA"/>
</dbReference>
<dbReference type="GO" id="GO:0004497">
    <property type="term" value="F:monooxygenase activity"/>
    <property type="evidence" value="ECO:0007669"/>
    <property type="project" value="UniProtKB-KW"/>
</dbReference>
<evidence type="ECO:0000313" key="7">
    <source>
        <dbReference type="EMBL" id="KAB5512187.1"/>
    </source>
</evidence>
<evidence type="ECO:0000256" key="2">
    <source>
        <dbReference type="ARBA" id="ARBA00022723"/>
    </source>
</evidence>
<dbReference type="GO" id="GO:0020037">
    <property type="term" value="F:heme binding"/>
    <property type="evidence" value="ECO:0007669"/>
    <property type="project" value="InterPro"/>
</dbReference>
<dbReference type="PANTHER" id="PTHR47947:SF20">
    <property type="entry name" value="CYTOCHROME P450 FAMILY PROTEIN"/>
    <property type="match status" value="1"/>
</dbReference>
<dbReference type="GO" id="GO:0016020">
    <property type="term" value="C:membrane"/>
    <property type="evidence" value="ECO:0007669"/>
    <property type="project" value="UniProtKB-SubCell"/>
</dbReference>
<keyword evidence="2" id="KW-0479">Metal-binding</keyword>
<dbReference type="PANTHER" id="PTHR47947">
    <property type="entry name" value="CYTOCHROME P450 82C3-RELATED"/>
    <property type="match status" value="1"/>
</dbReference>
<feature type="transmembrane region" description="Helical" evidence="6">
    <location>
        <begin position="6"/>
        <end position="23"/>
    </location>
</feature>
<dbReference type="PRINTS" id="PR00463">
    <property type="entry name" value="EP450I"/>
</dbReference>
<dbReference type="Gene3D" id="1.10.630.10">
    <property type="entry name" value="Cytochrome P450"/>
    <property type="match status" value="3"/>
</dbReference>
<dbReference type="Pfam" id="PF00067">
    <property type="entry name" value="p450"/>
    <property type="match status" value="2"/>
</dbReference>
<keyword evidence="4" id="KW-0408">Iron</keyword>
<evidence type="ECO:0000313" key="8">
    <source>
        <dbReference type="Proteomes" id="UP000326939"/>
    </source>
</evidence>
<dbReference type="InterPro" id="IPR036396">
    <property type="entry name" value="Cyt_P450_sf"/>
</dbReference>
<evidence type="ECO:0000256" key="3">
    <source>
        <dbReference type="ARBA" id="ARBA00023002"/>
    </source>
</evidence>
<evidence type="ECO:0000256" key="6">
    <source>
        <dbReference type="SAM" id="Phobius"/>
    </source>
</evidence>
<gene>
    <name evidence="7" type="ORF">DKX38_029215</name>
</gene>
<dbReference type="InterPro" id="IPR002401">
    <property type="entry name" value="Cyt_P450_E_grp-I"/>
</dbReference>
<keyword evidence="6" id="KW-1133">Transmembrane helix</keyword>
<dbReference type="InterPro" id="IPR050651">
    <property type="entry name" value="Plant_Cytochrome_P450_Monoox"/>
</dbReference>
<proteinExistence type="predicted"/>
<evidence type="ECO:0000256" key="5">
    <source>
        <dbReference type="ARBA" id="ARBA00023033"/>
    </source>
</evidence>
<keyword evidence="6" id="KW-0472">Membrane</keyword>
<keyword evidence="1" id="KW-0349">Heme</keyword>
<protein>
    <recommendedName>
        <fullName evidence="9">Isoflavone 2'-hydroxylase</fullName>
    </recommendedName>
</protein>
<sequence length="460" mass="52145">MANTHLYSLFGFFLLVLAFKLLLPTGKKRKNLPPTPPSIPIIGHLHLLKQPIHRTLENLSRKYGPIVFLRFGSRSVIVVSSPSLAEECFTKNDINFANRPPFLNGKHLHYNFTTVVSANYGDHWRNLRRICAIEIFSSSRINSSSGTRRDETKQLARRLQQVSRNGFSKVELRSMFTDLTFNIVMRMIAGKRYYGEDVNLIEEANTFKETMKEYADLGGLTNLADVFPIIQCVDYNGFDSQPEYYTEDIIKGLVLIMLLAGTRTLSTSLEWAVCNLMNHPAREELDTQNVRDHLVEESDISKLPFLQSIILESSRLYPVNPLLAPHLSSADCTIGGYDVPAEERRREGREIEGGRGLCSEEEERTQKGVSICSEEEATEEERFFLSRGGREIEGGRACPGEGLAPRVMAVTLGSFIQCFEWEKVDGKDIDMAEKMHTLMCRVEPIEAMCRVRPHMVDLLS</sequence>
<dbReference type="InterPro" id="IPR001128">
    <property type="entry name" value="Cyt_P450"/>
</dbReference>